<reference evidence="2 3" key="2">
    <citation type="journal article" date="2008" name="Science">
        <title>Environmental genomics reveals a single-species ecosystem deep within Earth.</title>
        <authorList>
            <person name="Chivian D."/>
            <person name="Brodie E.L."/>
            <person name="Alm E.J."/>
            <person name="Culley D.E."/>
            <person name="Dehal P.S."/>
            <person name="Desantis T.Z."/>
            <person name="Gihring T.M."/>
            <person name="Lapidus A."/>
            <person name="Lin L.H."/>
            <person name="Lowry S.R."/>
            <person name="Moser D.P."/>
            <person name="Richardson P.M."/>
            <person name="Southam G."/>
            <person name="Wanger G."/>
            <person name="Pratt L.M."/>
            <person name="Andersen G.L."/>
            <person name="Hazen T.C."/>
            <person name="Brockman F.J."/>
            <person name="Arkin A.P."/>
            <person name="Onstott T.C."/>
        </authorList>
    </citation>
    <scope>NUCLEOTIDE SEQUENCE [LARGE SCALE GENOMIC DNA]</scope>
    <source>
        <strain evidence="2 3">MP104C</strain>
    </source>
</reference>
<proteinExistence type="predicted"/>
<accession>B1I5A0</accession>
<evidence type="ECO:0000313" key="3">
    <source>
        <dbReference type="Proteomes" id="UP000008544"/>
    </source>
</evidence>
<dbReference type="Pfam" id="PF20068">
    <property type="entry name" value="Amphi-Trp"/>
    <property type="match status" value="1"/>
</dbReference>
<dbReference type="InterPro" id="IPR027598">
    <property type="entry name" value="Amphi-Trp_dom"/>
</dbReference>
<protein>
    <recommendedName>
        <fullName evidence="1">Amphi-Trp domain-containing protein</fullName>
    </recommendedName>
</protein>
<gene>
    <name evidence="2" type="ordered locus">Daud_1660</name>
</gene>
<name>B1I5A0_DESAP</name>
<sequence>MGSPKEVLFESEERKSLSEIAAFLRAAADGLERGVLILAQGERRVEVGPPGEVMLEIEYEVEDDEHELEIEIKWRAQAAPAAEDEEPAQSG</sequence>
<keyword evidence="3" id="KW-1185">Reference proteome</keyword>
<feature type="domain" description="Amphi-Trp" evidence="1">
    <location>
        <begin position="4"/>
        <end position="81"/>
    </location>
</feature>
<dbReference type="NCBIfam" id="TIGR04354">
    <property type="entry name" value="amphi-Trp"/>
    <property type="match status" value="1"/>
</dbReference>
<organism evidence="2 3">
    <name type="scientific">Desulforudis audaxviator (strain MP104C)</name>
    <dbReference type="NCBI Taxonomy" id="477974"/>
    <lineage>
        <taxon>Bacteria</taxon>
        <taxon>Bacillati</taxon>
        <taxon>Bacillota</taxon>
        <taxon>Clostridia</taxon>
        <taxon>Thermoanaerobacterales</taxon>
        <taxon>Candidatus Desulforudaceae</taxon>
        <taxon>Candidatus Desulforudis</taxon>
    </lineage>
</organism>
<dbReference type="EMBL" id="CP000860">
    <property type="protein sequence ID" value="ACA60161.1"/>
    <property type="molecule type" value="Genomic_DNA"/>
</dbReference>
<evidence type="ECO:0000259" key="1">
    <source>
        <dbReference type="Pfam" id="PF20068"/>
    </source>
</evidence>
<dbReference type="HOGENOM" id="CLU_160437_2_0_9"/>
<dbReference type="Proteomes" id="UP000008544">
    <property type="component" value="Chromosome"/>
</dbReference>
<dbReference type="RefSeq" id="WP_012302742.1">
    <property type="nucleotide sequence ID" value="NC_010424.1"/>
</dbReference>
<dbReference type="KEGG" id="dau:Daud_1660"/>
<reference evidence="3" key="1">
    <citation type="submission" date="2007-10" db="EMBL/GenBank/DDBJ databases">
        <title>Complete sequence of chromosome of Desulforudis audaxviator MP104C.</title>
        <authorList>
            <person name="Copeland A."/>
            <person name="Lucas S."/>
            <person name="Lapidus A."/>
            <person name="Barry K."/>
            <person name="Glavina del Rio T."/>
            <person name="Dalin E."/>
            <person name="Tice H."/>
            <person name="Bruce D."/>
            <person name="Pitluck S."/>
            <person name="Lowry S.R."/>
            <person name="Larimer F."/>
            <person name="Land M.L."/>
            <person name="Hauser L."/>
            <person name="Kyrpides N."/>
            <person name="Ivanova N.N."/>
            <person name="Richardson P."/>
        </authorList>
    </citation>
    <scope>NUCLEOTIDE SEQUENCE [LARGE SCALE GENOMIC DNA]</scope>
    <source>
        <strain evidence="3">MP104C</strain>
    </source>
</reference>
<evidence type="ECO:0000313" key="2">
    <source>
        <dbReference type="EMBL" id="ACA60161.1"/>
    </source>
</evidence>
<dbReference type="AlphaFoldDB" id="B1I5A0"/>